<evidence type="ECO:0000313" key="1">
    <source>
        <dbReference type="EMBL" id="ERJ95574.1"/>
    </source>
</evidence>
<keyword evidence="2" id="KW-1185">Reference proteome</keyword>
<dbReference type="Proteomes" id="UP000016662">
    <property type="component" value="Unassembled WGS sequence"/>
</dbReference>
<accession>U2M1G7</accession>
<comment type="caution">
    <text evidence="1">The sequence shown here is derived from an EMBL/GenBank/DDBJ whole genome shotgun (WGS) entry which is preliminary data.</text>
</comment>
<dbReference type="HOGENOM" id="CLU_3295998_0_0_9"/>
<evidence type="ECO:0000313" key="2">
    <source>
        <dbReference type="Proteomes" id="UP000016662"/>
    </source>
</evidence>
<name>U2M1G7_9FIRM</name>
<reference evidence="1 2" key="1">
    <citation type="submission" date="2013-07" db="EMBL/GenBank/DDBJ databases">
        <authorList>
            <person name="Weinstock G."/>
            <person name="Sodergren E."/>
            <person name="Wylie T."/>
            <person name="Fulton L."/>
            <person name="Fulton R."/>
            <person name="Fronick C."/>
            <person name="O'Laughlin M."/>
            <person name="Godfrey J."/>
            <person name="Miner T."/>
            <person name="Herter B."/>
            <person name="Appelbaum E."/>
            <person name="Cordes M."/>
            <person name="Lek S."/>
            <person name="Wollam A."/>
            <person name="Pepin K.H."/>
            <person name="Palsikar V.B."/>
            <person name="Mitreva M."/>
            <person name="Wilson R.K."/>
        </authorList>
    </citation>
    <scope>NUCLEOTIDE SEQUENCE [LARGE SCALE GENOMIC DNA]</scope>
    <source>
        <strain evidence="1 2">ATCC 27760</strain>
    </source>
</reference>
<protein>
    <submittedName>
        <fullName evidence="1">Uncharacterized protein</fullName>
    </submittedName>
</protein>
<dbReference type="EMBL" id="AWVF01000205">
    <property type="protein sequence ID" value="ERJ95574.1"/>
    <property type="molecule type" value="Genomic_DNA"/>
</dbReference>
<organism evidence="1 2">
    <name type="scientific">Ruminococcus callidus ATCC 27760</name>
    <dbReference type="NCBI Taxonomy" id="411473"/>
    <lineage>
        <taxon>Bacteria</taxon>
        <taxon>Bacillati</taxon>
        <taxon>Bacillota</taxon>
        <taxon>Clostridia</taxon>
        <taxon>Eubacteriales</taxon>
        <taxon>Oscillospiraceae</taxon>
        <taxon>Ruminococcus</taxon>
    </lineage>
</organism>
<gene>
    <name evidence="1" type="ORF">RUMCAL_01630</name>
</gene>
<proteinExistence type="predicted"/>
<dbReference type="AlphaFoldDB" id="U2M1G7"/>
<sequence length="40" mass="4590">MNRKNAEISVISCVSYTNPNQVYDHQSLSAPDCGIRFWMN</sequence>